<evidence type="ECO:0000256" key="7">
    <source>
        <dbReference type="ARBA" id="ARBA00023244"/>
    </source>
</evidence>
<dbReference type="Pfam" id="PF00762">
    <property type="entry name" value="Ferrochelatase"/>
    <property type="match status" value="1"/>
</dbReference>
<dbReference type="UniPathway" id="UPA00252"/>
<keyword evidence="2" id="KW-0963">Cytoplasm</keyword>
<protein>
    <submittedName>
        <fullName evidence="8">Ferrochelatase, protoheme ferro-lyase</fullName>
        <ecNumber evidence="8">4.99.1.1</ecNumber>
    </submittedName>
</protein>
<evidence type="ECO:0000256" key="4">
    <source>
        <dbReference type="ARBA" id="ARBA00023004"/>
    </source>
</evidence>
<keyword evidence="5" id="KW-0350">Heme biosynthesis</keyword>
<keyword evidence="3" id="KW-0479">Metal-binding</keyword>
<dbReference type="EMBL" id="UOFN01000080">
    <property type="protein sequence ID" value="VAW77668.1"/>
    <property type="molecule type" value="Genomic_DNA"/>
</dbReference>
<dbReference type="InterPro" id="IPR019772">
    <property type="entry name" value="Ferrochelatase_AS"/>
</dbReference>
<dbReference type="PANTHER" id="PTHR11108:SF1">
    <property type="entry name" value="FERROCHELATASE, MITOCHONDRIAL"/>
    <property type="match status" value="1"/>
</dbReference>
<dbReference type="PROSITE" id="PS00534">
    <property type="entry name" value="FERROCHELATASE"/>
    <property type="match status" value="1"/>
</dbReference>
<evidence type="ECO:0000256" key="1">
    <source>
        <dbReference type="ARBA" id="ARBA00004744"/>
    </source>
</evidence>
<dbReference type="GO" id="GO:0006783">
    <property type="term" value="P:heme biosynthetic process"/>
    <property type="evidence" value="ECO:0007669"/>
    <property type="project" value="UniProtKB-KW"/>
</dbReference>
<dbReference type="AlphaFoldDB" id="A0A3B0YA37"/>
<evidence type="ECO:0000256" key="6">
    <source>
        <dbReference type="ARBA" id="ARBA00023239"/>
    </source>
</evidence>
<evidence type="ECO:0000313" key="8">
    <source>
        <dbReference type="EMBL" id="VAW77668.1"/>
    </source>
</evidence>
<accession>A0A3B0YA37</accession>
<dbReference type="GO" id="GO:0004325">
    <property type="term" value="F:ferrochelatase activity"/>
    <property type="evidence" value="ECO:0007669"/>
    <property type="project" value="InterPro"/>
</dbReference>
<dbReference type="InterPro" id="IPR001015">
    <property type="entry name" value="Ferrochelatase"/>
</dbReference>
<comment type="pathway">
    <text evidence="1">Porphyrin-containing compound metabolism; protoheme biosynthesis.</text>
</comment>
<dbReference type="SUPFAM" id="SSF53800">
    <property type="entry name" value="Chelatase"/>
    <property type="match status" value="1"/>
</dbReference>
<reference evidence="8" key="1">
    <citation type="submission" date="2018-06" db="EMBL/GenBank/DDBJ databases">
        <authorList>
            <person name="Zhirakovskaya E."/>
        </authorList>
    </citation>
    <scope>NUCLEOTIDE SEQUENCE</scope>
</reference>
<dbReference type="CDD" id="cd00419">
    <property type="entry name" value="Ferrochelatase_C"/>
    <property type="match status" value="1"/>
</dbReference>
<dbReference type="FunFam" id="3.40.50.1400:FF:000002">
    <property type="entry name" value="Ferrochelatase"/>
    <property type="match status" value="1"/>
</dbReference>
<dbReference type="InterPro" id="IPR033659">
    <property type="entry name" value="Ferrochelatase_N"/>
</dbReference>
<keyword evidence="6 8" id="KW-0456">Lyase</keyword>
<evidence type="ECO:0000256" key="5">
    <source>
        <dbReference type="ARBA" id="ARBA00023133"/>
    </source>
</evidence>
<organism evidence="8">
    <name type="scientific">hydrothermal vent metagenome</name>
    <dbReference type="NCBI Taxonomy" id="652676"/>
    <lineage>
        <taxon>unclassified sequences</taxon>
        <taxon>metagenomes</taxon>
        <taxon>ecological metagenomes</taxon>
    </lineage>
</organism>
<dbReference type="CDD" id="cd03411">
    <property type="entry name" value="Ferrochelatase_N"/>
    <property type="match status" value="1"/>
</dbReference>
<dbReference type="GO" id="GO:0046872">
    <property type="term" value="F:metal ion binding"/>
    <property type="evidence" value="ECO:0007669"/>
    <property type="project" value="UniProtKB-KW"/>
</dbReference>
<sequence>MPEHQKSRYRSESDFRHDAADCTGVLLVNLGTPDEATPRAVRRYLAEFLWDPRVVEIWRPLWWMILHGVILRLRPRKVAELYKSIWTPEGSPLLVIPQQQCELIAEQLAKLAPGRVATVLAMRYGSPSIEAGLEQLRQCGARRLLVLPLYPQYSATTTASVFDEVTRVLAGWRRVPGLRFIQNYHDHPAYINALADSIREHWAAKGRPDKLMMSFHGIPRRCLLAGDPYYCEVQKTARLLADALELGNDQWLLAFQSRFGREEWLKPYVNGTLQDWGKAGVGRVDIVCPGFSADCLETLEEISIQNRDTFLECGGREFHYIPALNARPDHVEMLSQLLMSNMAGWNADDTDPAARLERARAHGAQA</sequence>
<keyword evidence="4" id="KW-0408">Iron</keyword>
<dbReference type="NCBIfam" id="TIGR00109">
    <property type="entry name" value="hemH"/>
    <property type="match status" value="1"/>
</dbReference>
<gene>
    <name evidence="8" type="ORF">MNBD_GAMMA15-1463</name>
</gene>
<evidence type="ECO:0000256" key="2">
    <source>
        <dbReference type="ARBA" id="ARBA00022490"/>
    </source>
</evidence>
<keyword evidence="7" id="KW-0627">Porphyrin biosynthesis</keyword>
<dbReference type="HAMAP" id="MF_00323">
    <property type="entry name" value="Ferrochelatase"/>
    <property type="match status" value="1"/>
</dbReference>
<name>A0A3B0YA37_9ZZZZ</name>
<dbReference type="InterPro" id="IPR033644">
    <property type="entry name" value="Ferrochelatase_C"/>
</dbReference>
<dbReference type="EC" id="4.99.1.1" evidence="8"/>
<dbReference type="Gene3D" id="3.40.50.1400">
    <property type="match status" value="2"/>
</dbReference>
<dbReference type="PANTHER" id="PTHR11108">
    <property type="entry name" value="FERROCHELATASE"/>
    <property type="match status" value="1"/>
</dbReference>
<evidence type="ECO:0000256" key="3">
    <source>
        <dbReference type="ARBA" id="ARBA00022723"/>
    </source>
</evidence>
<proteinExistence type="inferred from homology"/>